<evidence type="ECO:0000313" key="2">
    <source>
        <dbReference type="Proteomes" id="UP001062846"/>
    </source>
</evidence>
<dbReference type="Proteomes" id="UP001062846">
    <property type="component" value="Chromosome 7"/>
</dbReference>
<proteinExistence type="predicted"/>
<gene>
    <name evidence="1" type="ORF">RHMOL_Rhmol07G0210600</name>
</gene>
<reference evidence="1" key="1">
    <citation type="submission" date="2022-02" db="EMBL/GenBank/DDBJ databases">
        <title>Plant Genome Project.</title>
        <authorList>
            <person name="Zhang R.-G."/>
        </authorList>
    </citation>
    <scope>NUCLEOTIDE SEQUENCE</scope>
    <source>
        <strain evidence="1">AT1</strain>
    </source>
</reference>
<name>A0ACC0N399_RHOML</name>
<keyword evidence="2" id="KW-1185">Reference proteome</keyword>
<protein>
    <submittedName>
        <fullName evidence="1">Uncharacterized protein</fullName>
    </submittedName>
</protein>
<sequence>MPRTHKDSATVVDVWSSTSAFDGYLSALSPLQFFQNRGSWMAKGGGHLTERNTAYDNQLLLLYNCYCCYCYPTATAVHLISYTDNPPATVVLLAQLLLPTV</sequence>
<dbReference type="EMBL" id="CM046394">
    <property type="protein sequence ID" value="KAI8547635.1"/>
    <property type="molecule type" value="Genomic_DNA"/>
</dbReference>
<accession>A0ACC0N399</accession>
<evidence type="ECO:0000313" key="1">
    <source>
        <dbReference type="EMBL" id="KAI8547635.1"/>
    </source>
</evidence>
<organism evidence="1 2">
    <name type="scientific">Rhododendron molle</name>
    <name type="common">Chinese azalea</name>
    <name type="synonym">Azalea mollis</name>
    <dbReference type="NCBI Taxonomy" id="49168"/>
    <lineage>
        <taxon>Eukaryota</taxon>
        <taxon>Viridiplantae</taxon>
        <taxon>Streptophyta</taxon>
        <taxon>Embryophyta</taxon>
        <taxon>Tracheophyta</taxon>
        <taxon>Spermatophyta</taxon>
        <taxon>Magnoliopsida</taxon>
        <taxon>eudicotyledons</taxon>
        <taxon>Gunneridae</taxon>
        <taxon>Pentapetalae</taxon>
        <taxon>asterids</taxon>
        <taxon>Ericales</taxon>
        <taxon>Ericaceae</taxon>
        <taxon>Ericoideae</taxon>
        <taxon>Rhodoreae</taxon>
        <taxon>Rhododendron</taxon>
    </lineage>
</organism>
<comment type="caution">
    <text evidence="1">The sequence shown here is derived from an EMBL/GenBank/DDBJ whole genome shotgun (WGS) entry which is preliminary data.</text>
</comment>